<name>A3TUZ2_PSEBH</name>
<dbReference type="AlphaFoldDB" id="A3TUZ2"/>
<keyword evidence="4" id="KW-1185">Reference proteome</keyword>
<proteinExistence type="predicted"/>
<evidence type="ECO:0000313" key="3">
    <source>
        <dbReference type="EMBL" id="EAQ04338.1"/>
    </source>
</evidence>
<dbReference type="EMBL" id="AAMO01000002">
    <property type="protein sequence ID" value="EAQ04338.1"/>
    <property type="molecule type" value="Genomic_DNA"/>
</dbReference>
<dbReference type="OrthoDB" id="61481at2"/>
<evidence type="ECO:0000259" key="2">
    <source>
        <dbReference type="Pfam" id="PF13478"/>
    </source>
</evidence>
<evidence type="ECO:0000259" key="1">
    <source>
        <dbReference type="Pfam" id="PF02625"/>
    </source>
</evidence>
<dbReference type="InterPro" id="IPR014308">
    <property type="entry name" value="Xanthine_DH_XdhC"/>
</dbReference>
<dbReference type="InterPro" id="IPR052698">
    <property type="entry name" value="MoCofactor_Util/Proc"/>
</dbReference>
<dbReference type="PANTHER" id="PTHR30388:SF6">
    <property type="entry name" value="XANTHINE DEHYDROGENASE SUBUNIT A-RELATED"/>
    <property type="match status" value="1"/>
</dbReference>
<dbReference type="RefSeq" id="WP_009806092.1">
    <property type="nucleotide sequence ID" value="NZ_CH724131.1"/>
</dbReference>
<feature type="domain" description="XdhC- CoxI" evidence="1">
    <location>
        <begin position="11"/>
        <end position="67"/>
    </location>
</feature>
<dbReference type="HOGENOM" id="CLU_041115_4_0_5"/>
<organism evidence="3 4">
    <name type="scientific">Pseudooceanicola batsensis (strain ATCC BAA-863 / DSM 15984 / KCTC 12145 / HTCC2597)</name>
    <name type="common">Oceanicola batsensis</name>
    <dbReference type="NCBI Taxonomy" id="252305"/>
    <lineage>
        <taxon>Bacteria</taxon>
        <taxon>Pseudomonadati</taxon>
        <taxon>Pseudomonadota</taxon>
        <taxon>Alphaproteobacteria</taxon>
        <taxon>Rhodobacterales</taxon>
        <taxon>Paracoccaceae</taxon>
        <taxon>Pseudooceanicola</taxon>
    </lineage>
</organism>
<dbReference type="Pfam" id="PF13478">
    <property type="entry name" value="XdhC_C"/>
    <property type="match status" value="1"/>
</dbReference>
<gene>
    <name evidence="3" type="ORF">OB2597_09349</name>
</gene>
<dbReference type="Gene3D" id="3.40.50.720">
    <property type="entry name" value="NAD(P)-binding Rossmann-like Domain"/>
    <property type="match status" value="1"/>
</dbReference>
<dbReference type="NCBIfam" id="TIGR02964">
    <property type="entry name" value="xanthine_xdhC"/>
    <property type="match status" value="1"/>
</dbReference>
<dbReference type="PANTHER" id="PTHR30388">
    <property type="entry name" value="ALDEHYDE OXIDOREDUCTASE MOLYBDENUM COFACTOR ASSEMBLY PROTEIN"/>
    <property type="match status" value="1"/>
</dbReference>
<dbReference type="InterPro" id="IPR027051">
    <property type="entry name" value="XdhC_Rossmann_dom"/>
</dbReference>
<protein>
    <submittedName>
        <fullName evidence="3">Xanthine dehydrogenase accessory factor</fullName>
    </submittedName>
</protein>
<reference evidence="3 4" key="1">
    <citation type="journal article" date="2010" name="J. Bacteriol.">
        <title>Genome sequences of Oceanicola granulosus HTCC2516(T) and Oceanicola batsensis HTCC2597(TDelta).</title>
        <authorList>
            <person name="Thrash J.C."/>
            <person name="Cho J.C."/>
            <person name="Vergin K.L."/>
            <person name="Giovannoni S.J."/>
        </authorList>
    </citation>
    <scope>NUCLEOTIDE SEQUENCE [LARGE SCALE GENOMIC DNA]</scope>
    <source>
        <strain evidence="4">ATCC BAA-863 / DSM 15984 / KCTC 12145 / HTCC2597</strain>
    </source>
</reference>
<feature type="domain" description="XdhC Rossmann" evidence="2">
    <location>
        <begin position="153"/>
        <end position="293"/>
    </location>
</feature>
<dbReference type="eggNOG" id="COG1975">
    <property type="taxonomic scope" value="Bacteria"/>
</dbReference>
<accession>A3TUZ2</accession>
<comment type="caution">
    <text evidence="3">The sequence shown here is derived from an EMBL/GenBank/DDBJ whole genome shotgun (WGS) entry which is preliminary data.</text>
</comment>
<dbReference type="Proteomes" id="UP000004318">
    <property type="component" value="Unassembled WGS sequence"/>
</dbReference>
<dbReference type="Pfam" id="PF02625">
    <property type="entry name" value="XdhC_CoxI"/>
    <property type="match status" value="1"/>
</dbReference>
<evidence type="ECO:0000313" key="4">
    <source>
        <dbReference type="Proteomes" id="UP000004318"/>
    </source>
</evidence>
<dbReference type="STRING" id="252305.OB2597_09349"/>
<sequence>MLDLEALQAALERHGPVTRVVIAETRGSAPRGAGTEMLVAEGGLVSGTIGGGALEYQAIEAARRLAAPRVDRQALGPDLGQCCGGAVTLVFDRYETLPQVENSAVLRRIDGPADPTLAVRRAWAGARNGARPPRTELVDGWLIEPVAHARVPLWVWGAGHVGRAIVTTLAPLPRFAVTWIDTAAERFPAEVPPGVTTVPAARPERLAVHAPKDAVHLILTYSHALDLAICDALLRRGCASAGLIGSESKWARFRSRLSAMGHATARIDGITCPIGDPALGKHPQEIAVGVAARLLRDAARQDAERDMTG</sequence>
<dbReference type="InterPro" id="IPR003777">
    <property type="entry name" value="XdhC_CoxI"/>
</dbReference>